<organism evidence="1 2">
    <name type="scientific">Amborella trichopoda</name>
    <dbReference type="NCBI Taxonomy" id="13333"/>
    <lineage>
        <taxon>Eukaryota</taxon>
        <taxon>Viridiplantae</taxon>
        <taxon>Streptophyta</taxon>
        <taxon>Embryophyta</taxon>
        <taxon>Tracheophyta</taxon>
        <taxon>Spermatophyta</taxon>
        <taxon>Magnoliopsida</taxon>
        <taxon>Amborellales</taxon>
        <taxon>Amborellaceae</taxon>
        <taxon>Amborella</taxon>
    </lineage>
</organism>
<gene>
    <name evidence="1" type="ORF">AMTR_s00126p00124900</name>
</gene>
<name>W1NMR5_AMBTC</name>
<dbReference type="HOGENOM" id="CLU_2267426_0_0_1"/>
<dbReference type="EMBL" id="KI396602">
    <property type="protein sequence ID" value="ERM97157.1"/>
    <property type="molecule type" value="Genomic_DNA"/>
</dbReference>
<protein>
    <submittedName>
        <fullName evidence="1">Uncharacterized protein</fullName>
    </submittedName>
</protein>
<proteinExistence type="predicted"/>
<reference evidence="2" key="1">
    <citation type="journal article" date="2013" name="Science">
        <title>The Amborella genome and the evolution of flowering plants.</title>
        <authorList>
            <consortium name="Amborella Genome Project"/>
        </authorList>
    </citation>
    <scope>NUCLEOTIDE SEQUENCE [LARGE SCALE GENOMIC DNA]</scope>
</reference>
<sequence>MDEEGQESGNEDVQVGFQLSIRGNSKVSSPLMRKVRRLGMKMYKLEQAYDLTSKGIMKRPMKQRIVRDEVVRASKSIVVEVSTSVRLAFGTLVQEQISKLPNN</sequence>
<dbReference type="AlphaFoldDB" id="W1NMR5"/>
<evidence type="ECO:0000313" key="2">
    <source>
        <dbReference type="Proteomes" id="UP000017836"/>
    </source>
</evidence>
<evidence type="ECO:0000313" key="1">
    <source>
        <dbReference type="EMBL" id="ERM97157.1"/>
    </source>
</evidence>
<accession>W1NMR5</accession>
<keyword evidence="2" id="KW-1185">Reference proteome</keyword>
<dbReference type="Gramene" id="ERM97157">
    <property type="protein sequence ID" value="ERM97157"/>
    <property type="gene ID" value="AMTR_s00126p00124900"/>
</dbReference>
<dbReference type="Proteomes" id="UP000017836">
    <property type="component" value="Unassembled WGS sequence"/>
</dbReference>